<dbReference type="InterPro" id="IPR017871">
    <property type="entry name" value="ABC_transporter-like_CS"/>
</dbReference>
<reference evidence="7 8" key="1">
    <citation type="submission" date="2010-12" db="EMBL/GenBank/DDBJ databases">
        <title>The Genome Sequence of Lactobacillus paracasei subsp. paracasei strain 8700:2.</title>
        <authorList>
            <consortium name="The Broad Institute Genome Sequencing Platform"/>
            <person name="Ward D."/>
            <person name="Earl A."/>
            <person name="Feldgarden M."/>
            <person name="Young S.K."/>
            <person name="Gargeya S."/>
            <person name="Zeng Q."/>
            <person name="Alvarado L."/>
            <person name="Berlin A."/>
            <person name="Bochicchio J."/>
            <person name="Chapman S.B."/>
            <person name="Chen Z."/>
            <person name="Freedman E."/>
            <person name="Gellesch M."/>
            <person name="Goldberg J."/>
            <person name="Griggs A."/>
            <person name="Gujja S."/>
            <person name="Heilman E."/>
            <person name="Heiman D."/>
            <person name="Howarth C."/>
            <person name="Mehta T."/>
            <person name="Neiman D."/>
            <person name="Pearson M."/>
            <person name="Roberts A."/>
            <person name="Saif S."/>
            <person name="Shea T."/>
            <person name="Shenoy N."/>
            <person name="Sisk P."/>
            <person name="Stolte C."/>
            <person name="Sykes S."/>
            <person name="White J."/>
            <person name="Yandava C."/>
            <person name="Saulnier D."/>
            <person name="Haas B."/>
            <person name="Nusbaum C."/>
            <person name="Birren B."/>
        </authorList>
    </citation>
    <scope>NUCLEOTIDE SEQUENCE [LARGE SCALE GENOMIC DNA]</scope>
    <source>
        <strain evidence="7 8">8700:2</strain>
    </source>
</reference>
<dbReference type="GeneID" id="57088849"/>
<organism evidence="7 8">
    <name type="scientific">Lacticaseibacillus paracasei subsp. paracasei 8700:2</name>
    <dbReference type="NCBI Taxonomy" id="537973"/>
    <lineage>
        <taxon>Bacteria</taxon>
        <taxon>Bacillati</taxon>
        <taxon>Bacillota</taxon>
        <taxon>Bacilli</taxon>
        <taxon>Lactobacillales</taxon>
        <taxon>Lactobacillaceae</taxon>
        <taxon>Lacticaseibacillus</taxon>
    </lineage>
</organism>
<comment type="subcellular location">
    <subcellularLocation>
        <location evidence="1">Cell membrane</location>
        <topology evidence="1">Multi-pass membrane protein</topology>
    </subcellularLocation>
</comment>
<keyword evidence="3 5" id="KW-1133">Transmembrane helix</keyword>
<feature type="domain" description="ABC transmembrane type-1" evidence="6">
    <location>
        <begin position="18"/>
        <end position="299"/>
    </location>
</feature>
<keyword evidence="2 5" id="KW-0812">Transmembrane</keyword>
<dbReference type="Proteomes" id="UP000015927">
    <property type="component" value="Chromosome"/>
</dbReference>
<dbReference type="GO" id="GO:0005886">
    <property type="term" value="C:plasma membrane"/>
    <property type="evidence" value="ECO:0007669"/>
    <property type="project" value="UniProtKB-SubCell"/>
</dbReference>
<dbReference type="CDD" id="cd07346">
    <property type="entry name" value="ABC_6TM_exporters"/>
    <property type="match status" value="1"/>
</dbReference>
<evidence type="ECO:0000256" key="5">
    <source>
        <dbReference type="SAM" id="Phobius"/>
    </source>
</evidence>
<dbReference type="PROSITE" id="PS00211">
    <property type="entry name" value="ABC_TRANSPORTER_1"/>
    <property type="match status" value="1"/>
</dbReference>
<dbReference type="GO" id="GO:0034040">
    <property type="term" value="F:ATPase-coupled lipid transmembrane transporter activity"/>
    <property type="evidence" value="ECO:0007669"/>
    <property type="project" value="TreeGrafter"/>
</dbReference>
<dbReference type="EMBL" id="CP002391">
    <property type="protein sequence ID" value="EEQ66203.1"/>
    <property type="molecule type" value="Genomic_DNA"/>
</dbReference>
<dbReference type="KEGG" id="lpi:LBPG_01652"/>
<feature type="transmembrane region" description="Helical" evidence="5">
    <location>
        <begin position="132"/>
        <end position="150"/>
    </location>
</feature>
<dbReference type="InterPro" id="IPR011527">
    <property type="entry name" value="ABC1_TM_dom"/>
</dbReference>
<dbReference type="InterPro" id="IPR003439">
    <property type="entry name" value="ABC_transporter-like_ATP-bd"/>
</dbReference>
<dbReference type="GO" id="GO:0005524">
    <property type="term" value="F:ATP binding"/>
    <property type="evidence" value="ECO:0007669"/>
    <property type="project" value="InterPro"/>
</dbReference>
<dbReference type="Pfam" id="PF00664">
    <property type="entry name" value="ABC_membrane"/>
    <property type="match status" value="1"/>
</dbReference>
<dbReference type="GO" id="GO:0140359">
    <property type="term" value="F:ABC-type transporter activity"/>
    <property type="evidence" value="ECO:0007669"/>
    <property type="project" value="InterPro"/>
</dbReference>
<dbReference type="InterPro" id="IPR036640">
    <property type="entry name" value="ABC1_TM_sf"/>
</dbReference>
<dbReference type="RefSeq" id="WP_003562678.1">
    <property type="nucleotide sequence ID" value="NC_022112.1"/>
</dbReference>
<evidence type="ECO:0000313" key="7">
    <source>
        <dbReference type="EMBL" id="EEQ66203.1"/>
    </source>
</evidence>
<evidence type="ECO:0000256" key="1">
    <source>
        <dbReference type="ARBA" id="ARBA00004651"/>
    </source>
</evidence>
<proteinExistence type="predicted"/>
<dbReference type="PANTHER" id="PTHR24221:SF654">
    <property type="entry name" value="ATP-BINDING CASSETTE SUB-FAMILY B MEMBER 6"/>
    <property type="match status" value="1"/>
</dbReference>
<dbReference type="InterPro" id="IPR039421">
    <property type="entry name" value="Type_1_exporter"/>
</dbReference>
<evidence type="ECO:0000256" key="2">
    <source>
        <dbReference type="ARBA" id="ARBA00022692"/>
    </source>
</evidence>
<dbReference type="PANTHER" id="PTHR24221">
    <property type="entry name" value="ATP-BINDING CASSETTE SUB-FAMILY B"/>
    <property type="match status" value="1"/>
</dbReference>
<evidence type="ECO:0000256" key="3">
    <source>
        <dbReference type="ARBA" id="ARBA00022989"/>
    </source>
</evidence>
<dbReference type="InterPro" id="IPR027417">
    <property type="entry name" value="P-loop_NTPase"/>
</dbReference>
<name>A0A826HTF0_LACPA</name>
<dbReference type="AlphaFoldDB" id="A0A826HTF0"/>
<evidence type="ECO:0000256" key="4">
    <source>
        <dbReference type="ARBA" id="ARBA00023136"/>
    </source>
</evidence>
<protein>
    <submittedName>
        <fullName evidence="7">ABC-type multidrug transport system</fullName>
    </submittedName>
</protein>
<gene>
    <name evidence="7" type="ORF">LBPG_01652</name>
</gene>
<dbReference type="SUPFAM" id="SSF52540">
    <property type="entry name" value="P-loop containing nucleoside triphosphate hydrolases"/>
    <property type="match status" value="1"/>
</dbReference>
<evidence type="ECO:0000313" key="8">
    <source>
        <dbReference type="Proteomes" id="UP000015927"/>
    </source>
</evidence>
<keyword evidence="4 5" id="KW-0472">Membrane</keyword>
<dbReference type="Gene3D" id="1.20.1560.10">
    <property type="entry name" value="ABC transporter type 1, transmembrane domain"/>
    <property type="match status" value="1"/>
</dbReference>
<dbReference type="Gene3D" id="3.40.50.300">
    <property type="entry name" value="P-loop containing nucleotide triphosphate hydrolases"/>
    <property type="match status" value="1"/>
</dbReference>
<evidence type="ECO:0000259" key="6">
    <source>
        <dbReference type="PROSITE" id="PS50929"/>
    </source>
</evidence>
<feature type="transmembrane region" description="Helical" evidence="5">
    <location>
        <begin position="12"/>
        <end position="32"/>
    </location>
</feature>
<dbReference type="Pfam" id="PF00005">
    <property type="entry name" value="ABC_tran"/>
    <property type="match status" value="1"/>
</dbReference>
<feature type="transmembrane region" description="Helical" evidence="5">
    <location>
        <begin position="156"/>
        <end position="174"/>
    </location>
</feature>
<dbReference type="SUPFAM" id="SSF90123">
    <property type="entry name" value="ABC transporter transmembrane region"/>
    <property type="match status" value="1"/>
</dbReference>
<accession>A0A826HTF0</accession>
<feature type="transmembrane region" description="Helical" evidence="5">
    <location>
        <begin position="52"/>
        <end position="73"/>
    </location>
</feature>
<dbReference type="PROSITE" id="PS50929">
    <property type="entry name" value="ABC_TM1F"/>
    <property type="match status" value="1"/>
</dbReference>
<dbReference type="GO" id="GO:0016887">
    <property type="term" value="F:ATP hydrolysis activity"/>
    <property type="evidence" value="ECO:0007669"/>
    <property type="project" value="InterPro"/>
</dbReference>
<sequence>MNPIIIRTLKKHGVAFTLLVIFTIISTALITGNTYLEGRLLDSLVYSHRPTLFITFFVLMLGIGILRLFFSFFTSHIQILTKQETVLELNRKIFFELFKKDTLSILKWSPTTLSSRINDDVTEIVSFFSDTLVKLCSVIVSTITISAYVFSADPKIFIIMIIFIPIYFLIYIVFRPKIYSINLTMKNKQNEYYTTRNDFVGRYIEIKGSGNFSSEKKRLRTVEDGLLKTFVKSFWVRYWMSTSQIVMQLVFQAVFFIVGGLAVLRGNITIGFFSIVLQYFGQLLNSVDQIFGIAIGTEKYHASLTRMKRIFDIAADKNGDRPISSVRAIDINNFNIKMFPESKKDSKMFYSQDLSCSFENPGLYVISGDNGIGKSTFVRTITRIYQPKLRGSVLINGLDVNKIDMDALRQKEMGFLFQDVPSPHITVREYLSDLERNGFLNDLKESSPFLNVYFSDVFNLADIYEKKVDVLSSGELQLVRLLAALGKKDASMYILDEPTANIYPQIRSAVICLLQELGKSKLIITISHDEHLIGLGKSIVME</sequence>